<dbReference type="PROSITE" id="PS51257">
    <property type="entry name" value="PROKAR_LIPOPROTEIN"/>
    <property type="match status" value="1"/>
</dbReference>
<reference evidence="1 2" key="1">
    <citation type="submission" date="2020-02" db="EMBL/GenBank/DDBJ databases">
        <title>Comparative genomics of sulfur disproportionating microorganisms.</title>
        <authorList>
            <person name="Ward L.M."/>
            <person name="Bertran E."/>
            <person name="Johnston D.T."/>
        </authorList>
    </citation>
    <scope>NUCLEOTIDE SEQUENCE [LARGE SCALE GENOMIC DNA]</scope>
    <source>
        <strain evidence="1 2">DSM 3696</strain>
    </source>
</reference>
<dbReference type="Proteomes" id="UP000469724">
    <property type="component" value="Unassembled WGS sequence"/>
</dbReference>
<dbReference type="RefSeq" id="WP_163300822.1">
    <property type="nucleotide sequence ID" value="NZ_JAAGRQ010000009.1"/>
</dbReference>
<keyword evidence="2" id="KW-1185">Reference proteome</keyword>
<evidence type="ECO:0008006" key="3">
    <source>
        <dbReference type="Google" id="ProtNLM"/>
    </source>
</evidence>
<sequence length="99" mass="11284">MNRSCVLLVTVLFLAGCGHRWVNSQITDPAEAKARLASDTAYCRDIENLLEQRVNIQDRVSFDPTAVGQMSNYYSNYKIESTRTDVFERCMNDRGWSGL</sequence>
<comment type="caution">
    <text evidence="1">The sequence shown here is derived from an EMBL/GenBank/DDBJ whole genome shotgun (WGS) entry which is preliminary data.</text>
</comment>
<dbReference type="AlphaFoldDB" id="A0A7K3NI50"/>
<accession>A0A7K3NI50</accession>
<gene>
    <name evidence="1" type="ORF">G3N56_03295</name>
</gene>
<dbReference type="EMBL" id="JAAGRQ010000009">
    <property type="protein sequence ID" value="NDY55767.1"/>
    <property type="molecule type" value="Genomic_DNA"/>
</dbReference>
<evidence type="ECO:0000313" key="2">
    <source>
        <dbReference type="Proteomes" id="UP000469724"/>
    </source>
</evidence>
<proteinExistence type="predicted"/>
<evidence type="ECO:0000313" key="1">
    <source>
        <dbReference type="EMBL" id="NDY55767.1"/>
    </source>
</evidence>
<organism evidence="1 2">
    <name type="scientific">Desulfolutivibrio sulfodismutans</name>
    <dbReference type="NCBI Taxonomy" id="63561"/>
    <lineage>
        <taxon>Bacteria</taxon>
        <taxon>Pseudomonadati</taxon>
        <taxon>Thermodesulfobacteriota</taxon>
        <taxon>Desulfovibrionia</taxon>
        <taxon>Desulfovibrionales</taxon>
        <taxon>Desulfovibrionaceae</taxon>
        <taxon>Desulfolutivibrio</taxon>
    </lineage>
</organism>
<name>A0A7K3NI50_9BACT</name>
<protein>
    <recommendedName>
        <fullName evidence="3">Lipoprotein</fullName>
    </recommendedName>
</protein>